<dbReference type="AlphaFoldDB" id="A0A4D7BDX0"/>
<dbReference type="GO" id="GO:0016020">
    <property type="term" value="C:membrane"/>
    <property type="evidence" value="ECO:0007669"/>
    <property type="project" value="UniProtKB-SubCell"/>
</dbReference>
<feature type="domain" description="EamA" evidence="7">
    <location>
        <begin position="10"/>
        <end position="142"/>
    </location>
</feature>
<dbReference type="PANTHER" id="PTHR32322">
    <property type="entry name" value="INNER MEMBRANE TRANSPORTER"/>
    <property type="match status" value="1"/>
</dbReference>
<evidence type="ECO:0000313" key="8">
    <source>
        <dbReference type="EMBL" id="QCI68713.1"/>
    </source>
</evidence>
<evidence type="ECO:0000256" key="2">
    <source>
        <dbReference type="ARBA" id="ARBA00007362"/>
    </source>
</evidence>
<evidence type="ECO:0000313" key="9">
    <source>
        <dbReference type="Proteomes" id="UP000298781"/>
    </source>
</evidence>
<feature type="transmembrane region" description="Helical" evidence="6">
    <location>
        <begin position="98"/>
        <end position="118"/>
    </location>
</feature>
<dbReference type="InterPro" id="IPR000620">
    <property type="entry name" value="EamA_dom"/>
</dbReference>
<gene>
    <name evidence="8" type="ORF">E8M01_33475</name>
</gene>
<accession>A0A4D7BDX0</accession>
<comment type="subcellular location">
    <subcellularLocation>
        <location evidence="1">Membrane</location>
        <topology evidence="1">Multi-pass membrane protein</topology>
    </subcellularLocation>
</comment>
<dbReference type="SUPFAM" id="SSF103481">
    <property type="entry name" value="Multidrug resistance efflux transporter EmrE"/>
    <property type="match status" value="2"/>
</dbReference>
<feature type="transmembrane region" description="Helical" evidence="6">
    <location>
        <begin position="249"/>
        <end position="270"/>
    </location>
</feature>
<feature type="domain" description="EamA" evidence="7">
    <location>
        <begin position="158"/>
        <end position="293"/>
    </location>
</feature>
<feature type="transmembrane region" description="Helical" evidence="6">
    <location>
        <begin position="72"/>
        <end position="92"/>
    </location>
</feature>
<dbReference type="InterPro" id="IPR037185">
    <property type="entry name" value="EmrE-like"/>
</dbReference>
<keyword evidence="5 6" id="KW-0472">Membrane</keyword>
<feature type="transmembrane region" description="Helical" evidence="6">
    <location>
        <begin position="219"/>
        <end position="242"/>
    </location>
</feature>
<keyword evidence="4 6" id="KW-1133">Transmembrane helix</keyword>
<protein>
    <submittedName>
        <fullName evidence="8">DMT family transporter</fullName>
    </submittedName>
</protein>
<feature type="transmembrane region" description="Helical" evidence="6">
    <location>
        <begin position="155"/>
        <end position="175"/>
    </location>
</feature>
<keyword evidence="3 6" id="KW-0812">Transmembrane</keyword>
<dbReference type="RefSeq" id="WP_136964128.1">
    <property type="nucleotide sequence ID" value="NZ_CP039690.1"/>
</dbReference>
<dbReference type="OrthoDB" id="8688375at2"/>
<evidence type="ECO:0000259" key="7">
    <source>
        <dbReference type="Pfam" id="PF00892"/>
    </source>
</evidence>
<evidence type="ECO:0000256" key="1">
    <source>
        <dbReference type="ARBA" id="ARBA00004141"/>
    </source>
</evidence>
<evidence type="ECO:0000256" key="5">
    <source>
        <dbReference type="ARBA" id="ARBA00023136"/>
    </source>
</evidence>
<keyword evidence="9" id="KW-1185">Reference proteome</keyword>
<dbReference type="InterPro" id="IPR050638">
    <property type="entry name" value="AA-Vitamin_Transporters"/>
</dbReference>
<dbReference type="Pfam" id="PF00892">
    <property type="entry name" value="EamA"/>
    <property type="match status" value="2"/>
</dbReference>
<evidence type="ECO:0000256" key="4">
    <source>
        <dbReference type="ARBA" id="ARBA00022989"/>
    </source>
</evidence>
<feature type="transmembrane region" description="Helical" evidence="6">
    <location>
        <begin position="276"/>
        <end position="294"/>
    </location>
</feature>
<dbReference type="PANTHER" id="PTHR32322:SF2">
    <property type="entry name" value="EAMA DOMAIN-CONTAINING PROTEIN"/>
    <property type="match status" value="1"/>
</dbReference>
<dbReference type="KEGG" id="pstg:E8M01_33475"/>
<dbReference type="EMBL" id="CP039690">
    <property type="protein sequence ID" value="QCI68713.1"/>
    <property type="molecule type" value="Genomic_DNA"/>
</dbReference>
<reference evidence="8 9" key="1">
    <citation type="submission" date="2019-04" db="EMBL/GenBank/DDBJ databases">
        <title>Phreatobacter aquaticus sp. nov.</title>
        <authorList>
            <person name="Choi A."/>
        </authorList>
    </citation>
    <scope>NUCLEOTIDE SEQUENCE [LARGE SCALE GENOMIC DNA]</scope>
    <source>
        <strain evidence="8 9">KCTC 52518</strain>
    </source>
</reference>
<organism evidence="8 9">
    <name type="scientific">Phreatobacter stygius</name>
    <dbReference type="NCBI Taxonomy" id="1940610"/>
    <lineage>
        <taxon>Bacteria</taxon>
        <taxon>Pseudomonadati</taxon>
        <taxon>Pseudomonadota</taxon>
        <taxon>Alphaproteobacteria</taxon>
        <taxon>Hyphomicrobiales</taxon>
        <taxon>Phreatobacteraceae</taxon>
        <taxon>Phreatobacter</taxon>
    </lineage>
</organism>
<dbReference type="Proteomes" id="UP000298781">
    <property type="component" value="Chromosome"/>
</dbReference>
<feature type="transmembrane region" description="Helical" evidence="6">
    <location>
        <begin position="41"/>
        <end position="60"/>
    </location>
</feature>
<evidence type="ECO:0000256" key="3">
    <source>
        <dbReference type="ARBA" id="ARBA00022692"/>
    </source>
</evidence>
<proteinExistence type="inferred from homology"/>
<comment type="similarity">
    <text evidence="2">Belongs to the EamA transporter family.</text>
</comment>
<name>A0A4D7BDX0_9HYPH</name>
<sequence>MVISATRQAAVLLVATGLFLGATFPIGKLAGEAGVPPTSWVFAMTSGASLFLLAWALLAGRRLPASRLHLRYYLISAPISFVIPNLIIFFCIPRIGAGLTSVMLALSPVLTLALARLLRMRRLDVAGVAGIALGLIGALIIIATRNGGGVGQPAALGWVALALLIPAFLAAGNIYRTLHWPDGADPLALAAATNITAAAMLFLAVFLSGEGSAGLASLAATPGLLAAQILSTGMMLSLFFRLQQVGGPVYLSQIGYVAAAVGLVSGTVMLGESYPLATWLGALVIVAGVALVTYSQARQ</sequence>
<feature type="transmembrane region" description="Helical" evidence="6">
    <location>
        <begin position="187"/>
        <end position="207"/>
    </location>
</feature>
<feature type="transmembrane region" description="Helical" evidence="6">
    <location>
        <begin position="125"/>
        <end position="143"/>
    </location>
</feature>
<evidence type="ECO:0000256" key="6">
    <source>
        <dbReference type="SAM" id="Phobius"/>
    </source>
</evidence>